<dbReference type="GO" id="GO:0032154">
    <property type="term" value="C:cleavage furrow"/>
    <property type="evidence" value="ECO:0007669"/>
    <property type="project" value="TreeGrafter"/>
</dbReference>
<dbReference type="PANTHER" id="PTHR46199:SF3">
    <property type="entry name" value="RAC GTPASE-ACTIVATING PROTEIN 1"/>
    <property type="match status" value="1"/>
</dbReference>
<evidence type="ECO:0000256" key="2">
    <source>
        <dbReference type="ARBA" id="ARBA00022833"/>
    </source>
</evidence>
<keyword evidence="3" id="KW-0175">Coiled coil</keyword>
<dbReference type="WBParaSite" id="sdigi.contig2.g311.t1">
    <property type="protein sequence ID" value="sdigi.contig2.g311.t1"/>
    <property type="gene ID" value="sdigi.contig2.g311"/>
</dbReference>
<organism evidence="7 8">
    <name type="scientific">Setaria digitata</name>
    <dbReference type="NCBI Taxonomy" id="48799"/>
    <lineage>
        <taxon>Eukaryota</taxon>
        <taxon>Metazoa</taxon>
        <taxon>Ecdysozoa</taxon>
        <taxon>Nematoda</taxon>
        <taxon>Chromadorea</taxon>
        <taxon>Rhabditida</taxon>
        <taxon>Spirurina</taxon>
        <taxon>Spiruromorpha</taxon>
        <taxon>Filarioidea</taxon>
        <taxon>Setariidae</taxon>
        <taxon>Setaria</taxon>
    </lineage>
</organism>
<dbReference type="Proteomes" id="UP000887581">
    <property type="component" value="Unplaced"/>
</dbReference>
<dbReference type="Gene3D" id="1.10.555.10">
    <property type="entry name" value="Rho GTPase activation protein"/>
    <property type="match status" value="1"/>
</dbReference>
<evidence type="ECO:0000313" key="8">
    <source>
        <dbReference type="WBParaSite" id="sdigi.contig2.g311.t1"/>
    </source>
</evidence>
<dbReference type="PANTHER" id="PTHR46199">
    <property type="entry name" value="RAC GTPASE-ACTIVATING PROTEIN 1"/>
    <property type="match status" value="1"/>
</dbReference>
<dbReference type="GO" id="GO:0005096">
    <property type="term" value="F:GTPase activator activity"/>
    <property type="evidence" value="ECO:0007669"/>
    <property type="project" value="TreeGrafter"/>
</dbReference>
<dbReference type="PROSITE" id="PS50081">
    <property type="entry name" value="ZF_DAG_PE_2"/>
    <property type="match status" value="1"/>
</dbReference>
<feature type="domain" description="Rho-GAP" evidence="6">
    <location>
        <begin position="391"/>
        <end position="574"/>
    </location>
</feature>
<evidence type="ECO:0000259" key="5">
    <source>
        <dbReference type="PROSITE" id="PS50081"/>
    </source>
</evidence>
<dbReference type="GO" id="GO:0046872">
    <property type="term" value="F:metal ion binding"/>
    <property type="evidence" value="ECO:0007669"/>
    <property type="project" value="UniProtKB-KW"/>
</dbReference>
<reference evidence="8" key="1">
    <citation type="submission" date="2022-11" db="UniProtKB">
        <authorList>
            <consortium name="WormBaseParasite"/>
        </authorList>
    </citation>
    <scope>IDENTIFICATION</scope>
</reference>
<dbReference type="GO" id="GO:0097149">
    <property type="term" value="C:centralspindlin complex"/>
    <property type="evidence" value="ECO:0007669"/>
    <property type="project" value="TreeGrafter"/>
</dbReference>
<dbReference type="Gene3D" id="3.30.60.20">
    <property type="match status" value="1"/>
</dbReference>
<keyword evidence="1" id="KW-0479">Metal-binding</keyword>
<keyword evidence="7" id="KW-1185">Reference proteome</keyword>
<dbReference type="GO" id="GO:0007266">
    <property type="term" value="P:Rho protein signal transduction"/>
    <property type="evidence" value="ECO:0007669"/>
    <property type="project" value="TreeGrafter"/>
</dbReference>
<dbReference type="InterPro" id="IPR046349">
    <property type="entry name" value="C1-like_sf"/>
</dbReference>
<sequence>MDKIVCSGRSREILKEYSASNGFAVTLIESQDPIGVLKILDILEQMRQNWNHEKLRAETIEKKLSQKNKEKDALRKEIRIYKEQLRDARSQVAALISDKKNMEHDIEEWEKKFELVSDLLKDQSHLSVEDRERLFISGTTFSRKLFLQRGTRMSLSRRPSDGEDIDYDKDADASDISSDEIDESRLRNGKVYRRQYSSFFKFRSRSLVSLTTKRVSTAAGKRRKKSMLIDTVEEEMGTSCKRSKGDLQTPILTTLVAATNENRKSRAAEIAMRDSLNRSLSAETEEAVTLPTNTVTPRCGIGAIDLRTPRSNTKTWTHGTSISTRPHTYANHSSILGDHCGVCNGWIGIVGKQSYKCCDCGLHVHRACIDNAPMPCVPRTPTSRTSGKQRPRLKDICLSTQPMIPPIIIHCVLALEKNRLCTEGIYRIPGDDVQVQKVLNEFQNGRSVPKLEYHDTETITSCIKQFLNKLRDPIIPTTSWEEFTNAAEMDDMESLNHAVIDLPYPNRDTLAFLCAHFQKVCDNSIKNKMPPSVLARCIAATIVGPAPPQISKIDEEAKQVTVVLALLRMPPDYWPKFYNFVEGMPLISTPTKENEACALSDKRKIVKTPYKNPNKSILGPVETPPSGQETTTYQPKISSRKHFLGEIF</sequence>
<dbReference type="SMART" id="SM00109">
    <property type="entry name" value="C1"/>
    <property type="match status" value="1"/>
</dbReference>
<dbReference type="SUPFAM" id="SSF48350">
    <property type="entry name" value="GTPase activation domain, GAP"/>
    <property type="match status" value="1"/>
</dbReference>
<dbReference type="GO" id="GO:0051256">
    <property type="term" value="P:mitotic spindle midzone assembly"/>
    <property type="evidence" value="ECO:0007669"/>
    <property type="project" value="TreeGrafter"/>
</dbReference>
<dbReference type="InterPro" id="IPR008936">
    <property type="entry name" value="Rho_GTPase_activation_prot"/>
</dbReference>
<accession>A0A915PJM6</accession>
<dbReference type="GO" id="GO:0051233">
    <property type="term" value="C:spindle midzone"/>
    <property type="evidence" value="ECO:0007669"/>
    <property type="project" value="TreeGrafter"/>
</dbReference>
<protein>
    <submittedName>
        <fullName evidence="8">Uncharacterized protein</fullName>
    </submittedName>
</protein>
<dbReference type="CDD" id="cd20821">
    <property type="entry name" value="C1_MgcRacGAP"/>
    <property type="match status" value="1"/>
</dbReference>
<dbReference type="SUPFAM" id="SSF57889">
    <property type="entry name" value="Cysteine-rich domain"/>
    <property type="match status" value="1"/>
</dbReference>
<evidence type="ECO:0000256" key="3">
    <source>
        <dbReference type="SAM" id="Coils"/>
    </source>
</evidence>
<name>A0A915PJM6_9BILA</name>
<dbReference type="InterPro" id="IPR000198">
    <property type="entry name" value="RhoGAP_dom"/>
</dbReference>
<dbReference type="Pfam" id="PF00130">
    <property type="entry name" value="C1_1"/>
    <property type="match status" value="1"/>
</dbReference>
<dbReference type="PROSITE" id="PS00479">
    <property type="entry name" value="ZF_DAG_PE_1"/>
    <property type="match status" value="1"/>
</dbReference>
<dbReference type="GO" id="GO:0030496">
    <property type="term" value="C:midbody"/>
    <property type="evidence" value="ECO:0007669"/>
    <property type="project" value="TreeGrafter"/>
</dbReference>
<feature type="domain" description="Phorbol-ester/DAG-type" evidence="5">
    <location>
        <begin position="326"/>
        <end position="376"/>
    </location>
</feature>
<dbReference type="PROSITE" id="PS50238">
    <property type="entry name" value="RHOGAP"/>
    <property type="match status" value="1"/>
</dbReference>
<feature type="region of interest" description="Disordered" evidence="4">
    <location>
        <begin position="152"/>
        <end position="171"/>
    </location>
</feature>
<dbReference type="SMART" id="SM00324">
    <property type="entry name" value="RhoGAP"/>
    <property type="match status" value="1"/>
</dbReference>
<evidence type="ECO:0000259" key="6">
    <source>
        <dbReference type="PROSITE" id="PS50238"/>
    </source>
</evidence>
<feature type="coiled-coil region" evidence="3">
    <location>
        <begin position="57"/>
        <end position="119"/>
    </location>
</feature>
<evidence type="ECO:0000256" key="4">
    <source>
        <dbReference type="SAM" id="MobiDB-lite"/>
    </source>
</evidence>
<dbReference type="AlphaFoldDB" id="A0A915PJM6"/>
<evidence type="ECO:0000313" key="7">
    <source>
        <dbReference type="Proteomes" id="UP000887581"/>
    </source>
</evidence>
<proteinExistence type="predicted"/>
<evidence type="ECO:0000256" key="1">
    <source>
        <dbReference type="ARBA" id="ARBA00022723"/>
    </source>
</evidence>
<dbReference type="GO" id="GO:0000281">
    <property type="term" value="P:mitotic cytokinesis"/>
    <property type="evidence" value="ECO:0007669"/>
    <property type="project" value="TreeGrafter"/>
</dbReference>
<keyword evidence="2" id="KW-0862">Zinc</keyword>
<dbReference type="Pfam" id="PF00620">
    <property type="entry name" value="RhoGAP"/>
    <property type="match status" value="1"/>
</dbReference>
<dbReference type="InterPro" id="IPR002219">
    <property type="entry name" value="PKC_DAG/PE"/>
</dbReference>
<dbReference type="GO" id="GO:0005634">
    <property type="term" value="C:nucleus"/>
    <property type="evidence" value="ECO:0007669"/>
    <property type="project" value="TreeGrafter"/>
</dbReference>